<name>A0ABY1P6K9_9RHOB</name>
<comment type="caution">
    <text evidence="2">The sequence shown here is derived from an EMBL/GenBank/DDBJ whole genome shotgun (WGS) entry which is preliminary data.</text>
</comment>
<keyword evidence="1" id="KW-0472">Membrane</keyword>
<feature type="transmembrane region" description="Helical" evidence="1">
    <location>
        <begin position="12"/>
        <end position="35"/>
    </location>
</feature>
<keyword evidence="1" id="KW-0812">Transmembrane</keyword>
<reference evidence="2 3" key="1">
    <citation type="submission" date="2017-05" db="EMBL/GenBank/DDBJ databases">
        <authorList>
            <person name="Varghese N."/>
            <person name="Submissions S."/>
        </authorList>
    </citation>
    <scope>NUCLEOTIDE SEQUENCE [LARGE SCALE GENOMIC DNA]</scope>
    <source>
        <strain evidence="2 3">DSM 29734</strain>
    </source>
</reference>
<evidence type="ECO:0000313" key="3">
    <source>
        <dbReference type="Proteomes" id="UP001157961"/>
    </source>
</evidence>
<protein>
    <submittedName>
        <fullName evidence="2">Uncharacterized protein</fullName>
    </submittedName>
</protein>
<keyword evidence="1" id="KW-1133">Transmembrane helix</keyword>
<evidence type="ECO:0000313" key="2">
    <source>
        <dbReference type="EMBL" id="SMP27112.1"/>
    </source>
</evidence>
<gene>
    <name evidence="2" type="ORF">SAMN06265373_105370</name>
</gene>
<proteinExistence type="predicted"/>
<keyword evidence="3" id="KW-1185">Reference proteome</keyword>
<dbReference type="Proteomes" id="UP001157961">
    <property type="component" value="Unassembled WGS sequence"/>
</dbReference>
<evidence type="ECO:0000256" key="1">
    <source>
        <dbReference type="SAM" id="Phobius"/>
    </source>
</evidence>
<organism evidence="2 3">
    <name type="scientific">Shimia sagamensis</name>
    <dbReference type="NCBI Taxonomy" id="1566352"/>
    <lineage>
        <taxon>Bacteria</taxon>
        <taxon>Pseudomonadati</taxon>
        <taxon>Pseudomonadota</taxon>
        <taxon>Alphaproteobacteria</taxon>
        <taxon>Rhodobacterales</taxon>
        <taxon>Roseobacteraceae</taxon>
    </lineage>
</organism>
<dbReference type="EMBL" id="FXTY01000005">
    <property type="protein sequence ID" value="SMP27112.1"/>
    <property type="molecule type" value="Genomic_DNA"/>
</dbReference>
<feature type="transmembrane region" description="Helical" evidence="1">
    <location>
        <begin position="47"/>
        <end position="66"/>
    </location>
</feature>
<sequence>MRVTRNSSESLSFEAGPSWSALPVSGFWFAMVWLFDNSLFDERSLTFYWFAFGFSAVGMHGVYSALQHKTLSLVPSSGKIALHRKTLLGVRKEEYPLPDLKVAKFSRKETEDGSRYLLHLYFHNRAPAYLNLALGGAAEKLHEEITTTINTWLANHAPVDSAPPQA</sequence>
<accession>A0ABY1P6K9</accession>